<dbReference type="GeneID" id="20342418"/>
<sequence>MTSPSSPSEKLPAPVVWKQGMTDLAYGQPYVFPLGVPRPRIPPETSRSRPPASPAARRLYWTLAGPLHSSATTGMPEDQDPDAPREPYFRGAGRLAPDLAGANDWRDRLWDEFVGEGYDEEEEPELTARHEEEGMPPAFDEPAVVVYASDGRKKKNVTVHDFVSAVHPWLMGRRDDMVRAIKNSDRGAPVAGDERLVIVAVQPHSPSARDEDEWRRSLKSTYEKRRREPQPRFPQEPAGGPVVRPWWEEWGGNTWVLRRQEILE</sequence>
<dbReference type="OrthoDB" id="3944545at2759"/>
<dbReference type="VEuPathDB" id="FungiDB:GGTG_01960"/>
<dbReference type="EnsemblFungi" id="EJT81986">
    <property type="protein sequence ID" value="EJT81986"/>
    <property type="gene ID" value="GGTG_01960"/>
</dbReference>
<feature type="region of interest" description="Disordered" evidence="1">
    <location>
        <begin position="37"/>
        <end position="87"/>
    </location>
</feature>
<reference evidence="2" key="3">
    <citation type="submission" date="2010-09" db="EMBL/GenBank/DDBJ databases">
        <title>Annotation of Gaeumannomyces graminis var. tritici R3-111a-1.</title>
        <authorList>
            <consortium name="The Broad Institute Genome Sequencing Platform"/>
            <person name="Ma L.-J."/>
            <person name="Dead R."/>
            <person name="Young S.K."/>
            <person name="Zeng Q."/>
            <person name="Gargeya S."/>
            <person name="Fitzgerald M."/>
            <person name="Haas B."/>
            <person name="Abouelleil A."/>
            <person name="Alvarado L."/>
            <person name="Arachchi H.M."/>
            <person name="Berlin A."/>
            <person name="Brown A."/>
            <person name="Chapman S.B."/>
            <person name="Chen Z."/>
            <person name="Dunbar C."/>
            <person name="Freedman E."/>
            <person name="Gearin G."/>
            <person name="Gellesch M."/>
            <person name="Goldberg J."/>
            <person name="Griggs A."/>
            <person name="Gujja S."/>
            <person name="Heiman D."/>
            <person name="Howarth C."/>
            <person name="Larson L."/>
            <person name="Lui A."/>
            <person name="MacDonald P.J.P."/>
            <person name="Mehta T."/>
            <person name="Montmayeur A."/>
            <person name="Murphy C."/>
            <person name="Neiman D."/>
            <person name="Pearson M."/>
            <person name="Priest M."/>
            <person name="Roberts A."/>
            <person name="Saif S."/>
            <person name="Shea T."/>
            <person name="Shenoy N."/>
            <person name="Sisk P."/>
            <person name="Stolte C."/>
            <person name="Sykes S."/>
            <person name="Yandava C."/>
            <person name="Wortman J."/>
            <person name="Nusbaum C."/>
            <person name="Birren B."/>
        </authorList>
    </citation>
    <scope>NUCLEOTIDE SEQUENCE</scope>
    <source>
        <strain evidence="2">R3-111a-1</strain>
    </source>
</reference>
<feature type="region of interest" description="Disordered" evidence="1">
    <location>
        <begin position="221"/>
        <end position="242"/>
    </location>
</feature>
<dbReference type="RefSeq" id="XP_009217995.1">
    <property type="nucleotide sequence ID" value="XM_009219731.1"/>
</dbReference>
<dbReference type="AlphaFoldDB" id="J3NL19"/>
<dbReference type="STRING" id="644352.J3NL19"/>
<name>J3NL19_GAET3</name>
<proteinExistence type="predicted"/>
<dbReference type="EMBL" id="GL385395">
    <property type="protein sequence ID" value="EJT81986.1"/>
    <property type="molecule type" value="Genomic_DNA"/>
</dbReference>
<evidence type="ECO:0000256" key="1">
    <source>
        <dbReference type="SAM" id="MobiDB-lite"/>
    </source>
</evidence>
<reference evidence="3" key="4">
    <citation type="journal article" date="2015" name="G3 (Bethesda)">
        <title>Genome sequences of three phytopathogenic species of the Magnaporthaceae family of fungi.</title>
        <authorList>
            <person name="Okagaki L.H."/>
            <person name="Nunes C.C."/>
            <person name="Sailsbery J."/>
            <person name="Clay B."/>
            <person name="Brown D."/>
            <person name="John T."/>
            <person name="Oh Y."/>
            <person name="Young N."/>
            <person name="Fitzgerald M."/>
            <person name="Haas B.J."/>
            <person name="Zeng Q."/>
            <person name="Young S."/>
            <person name="Adiconis X."/>
            <person name="Fan L."/>
            <person name="Levin J.Z."/>
            <person name="Mitchell T.K."/>
            <person name="Okubara P.A."/>
            <person name="Farman M.L."/>
            <person name="Kohn L.M."/>
            <person name="Birren B."/>
            <person name="Ma L.-J."/>
            <person name="Dean R.A."/>
        </authorList>
    </citation>
    <scope>NUCLEOTIDE SEQUENCE</scope>
    <source>
        <strain evidence="3">R3-111a-1</strain>
    </source>
</reference>
<dbReference type="Proteomes" id="UP000006039">
    <property type="component" value="Unassembled WGS sequence"/>
</dbReference>
<organism evidence="2">
    <name type="scientific">Gaeumannomyces tritici (strain R3-111a-1)</name>
    <name type="common">Wheat and barley take-all root rot fungus</name>
    <name type="synonym">Gaeumannomyces graminis var. tritici</name>
    <dbReference type="NCBI Taxonomy" id="644352"/>
    <lineage>
        <taxon>Eukaryota</taxon>
        <taxon>Fungi</taxon>
        <taxon>Dikarya</taxon>
        <taxon>Ascomycota</taxon>
        <taxon>Pezizomycotina</taxon>
        <taxon>Sordariomycetes</taxon>
        <taxon>Sordariomycetidae</taxon>
        <taxon>Magnaporthales</taxon>
        <taxon>Magnaporthaceae</taxon>
        <taxon>Gaeumannomyces</taxon>
    </lineage>
</organism>
<dbReference type="HOGENOM" id="CLU_092119_0_0_1"/>
<gene>
    <name evidence="3" type="primary">20342418</name>
    <name evidence="2" type="ORF">GGTG_01960</name>
</gene>
<evidence type="ECO:0000313" key="3">
    <source>
        <dbReference type="EnsemblFungi" id="EJT81986"/>
    </source>
</evidence>
<reference evidence="4" key="1">
    <citation type="submission" date="2010-07" db="EMBL/GenBank/DDBJ databases">
        <title>The genome sequence of Gaeumannomyces graminis var. tritici strain R3-111a-1.</title>
        <authorList>
            <consortium name="The Broad Institute Genome Sequencing Platform"/>
            <person name="Ma L.-J."/>
            <person name="Dead R."/>
            <person name="Young S."/>
            <person name="Zeng Q."/>
            <person name="Koehrsen M."/>
            <person name="Alvarado L."/>
            <person name="Berlin A."/>
            <person name="Chapman S.B."/>
            <person name="Chen Z."/>
            <person name="Freedman E."/>
            <person name="Gellesch M."/>
            <person name="Goldberg J."/>
            <person name="Griggs A."/>
            <person name="Gujja S."/>
            <person name="Heilman E.R."/>
            <person name="Heiman D."/>
            <person name="Hepburn T."/>
            <person name="Howarth C."/>
            <person name="Jen D."/>
            <person name="Larson L."/>
            <person name="Mehta T."/>
            <person name="Neiman D."/>
            <person name="Pearson M."/>
            <person name="Roberts A."/>
            <person name="Saif S."/>
            <person name="Shea T."/>
            <person name="Shenoy N."/>
            <person name="Sisk P."/>
            <person name="Stolte C."/>
            <person name="Sykes S."/>
            <person name="Walk T."/>
            <person name="White J."/>
            <person name="Yandava C."/>
            <person name="Haas B."/>
            <person name="Nusbaum C."/>
            <person name="Birren B."/>
        </authorList>
    </citation>
    <scope>NUCLEOTIDE SEQUENCE [LARGE SCALE GENOMIC DNA]</scope>
    <source>
        <strain evidence="4">R3-111a-1</strain>
    </source>
</reference>
<keyword evidence="4" id="KW-1185">Reference proteome</keyword>
<feature type="compositionally biased region" description="Basic and acidic residues" evidence="1">
    <location>
        <begin position="221"/>
        <end position="230"/>
    </location>
</feature>
<evidence type="ECO:0000313" key="2">
    <source>
        <dbReference type="EMBL" id="EJT81986.1"/>
    </source>
</evidence>
<reference evidence="2" key="2">
    <citation type="submission" date="2010-07" db="EMBL/GenBank/DDBJ databases">
        <authorList>
            <consortium name="The Broad Institute Genome Sequencing Platform"/>
            <consortium name="Broad Institute Genome Sequencing Center for Infectious Disease"/>
            <person name="Ma L.-J."/>
            <person name="Dead R."/>
            <person name="Young S."/>
            <person name="Zeng Q."/>
            <person name="Koehrsen M."/>
            <person name="Alvarado L."/>
            <person name="Berlin A."/>
            <person name="Chapman S.B."/>
            <person name="Chen Z."/>
            <person name="Freedman E."/>
            <person name="Gellesch M."/>
            <person name="Goldberg J."/>
            <person name="Griggs A."/>
            <person name="Gujja S."/>
            <person name="Heilman E.R."/>
            <person name="Heiman D."/>
            <person name="Hepburn T."/>
            <person name="Howarth C."/>
            <person name="Jen D."/>
            <person name="Larson L."/>
            <person name="Mehta T."/>
            <person name="Neiman D."/>
            <person name="Pearson M."/>
            <person name="Roberts A."/>
            <person name="Saif S."/>
            <person name="Shea T."/>
            <person name="Shenoy N."/>
            <person name="Sisk P."/>
            <person name="Stolte C."/>
            <person name="Sykes S."/>
            <person name="Walk T."/>
            <person name="White J."/>
            <person name="Yandava C."/>
            <person name="Haas B."/>
            <person name="Nusbaum C."/>
            <person name="Birren B."/>
        </authorList>
    </citation>
    <scope>NUCLEOTIDE SEQUENCE</scope>
    <source>
        <strain evidence="2">R3-111a-1</strain>
    </source>
</reference>
<feature type="compositionally biased region" description="Low complexity" evidence="1">
    <location>
        <begin position="48"/>
        <end position="58"/>
    </location>
</feature>
<protein>
    <submittedName>
        <fullName evidence="2 3">Uncharacterized protein</fullName>
    </submittedName>
</protein>
<accession>J3NL19</accession>
<evidence type="ECO:0000313" key="4">
    <source>
        <dbReference type="Proteomes" id="UP000006039"/>
    </source>
</evidence>
<reference evidence="3" key="5">
    <citation type="submission" date="2018-04" db="UniProtKB">
        <authorList>
            <consortium name="EnsemblFungi"/>
        </authorList>
    </citation>
    <scope>IDENTIFICATION</scope>
    <source>
        <strain evidence="3">R3-111a-1</strain>
    </source>
</reference>